<name>A0A023B0A8_GRENI</name>
<organism evidence="2 3">
    <name type="scientific">Gregarina niphandrodes</name>
    <name type="common">Septate eugregarine</name>
    <dbReference type="NCBI Taxonomy" id="110365"/>
    <lineage>
        <taxon>Eukaryota</taxon>
        <taxon>Sar</taxon>
        <taxon>Alveolata</taxon>
        <taxon>Apicomplexa</taxon>
        <taxon>Conoidasida</taxon>
        <taxon>Gregarinasina</taxon>
        <taxon>Eugregarinorida</taxon>
        <taxon>Gregarinidae</taxon>
        <taxon>Gregarina</taxon>
    </lineage>
</organism>
<proteinExistence type="predicted"/>
<feature type="compositionally biased region" description="Polar residues" evidence="1">
    <location>
        <begin position="295"/>
        <end position="306"/>
    </location>
</feature>
<dbReference type="AlphaFoldDB" id="A0A023B0A8"/>
<dbReference type="VEuPathDB" id="CryptoDB:GNI_145870"/>
<dbReference type="RefSeq" id="XP_011134154.1">
    <property type="nucleotide sequence ID" value="XM_011135852.1"/>
</dbReference>
<keyword evidence="3" id="KW-1185">Reference proteome</keyword>
<dbReference type="EMBL" id="AFNH02001082">
    <property type="protein sequence ID" value="EZG44588.1"/>
    <property type="molecule type" value="Genomic_DNA"/>
</dbReference>
<accession>A0A023B0A8</accession>
<feature type="region of interest" description="Disordered" evidence="1">
    <location>
        <begin position="275"/>
        <end position="376"/>
    </location>
</feature>
<dbReference type="GeneID" id="22915131"/>
<dbReference type="Proteomes" id="UP000019763">
    <property type="component" value="Unassembled WGS sequence"/>
</dbReference>
<feature type="compositionally biased region" description="Polar residues" evidence="1">
    <location>
        <begin position="351"/>
        <end position="376"/>
    </location>
</feature>
<reference evidence="2" key="1">
    <citation type="submission" date="2013-12" db="EMBL/GenBank/DDBJ databases">
        <authorList>
            <person name="Omoto C.K."/>
            <person name="Sibley D."/>
            <person name="Venepally P."/>
            <person name="Hadjithomas M."/>
            <person name="Karamycheva S."/>
            <person name="Brunk B."/>
            <person name="Roos D."/>
            <person name="Caler E."/>
            <person name="Lorenzi H."/>
        </authorList>
    </citation>
    <scope>NUCLEOTIDE SEQUENCE</scope>
</reference>
<sequence length="396" mass="43794">MSQKTFELELTQTRTSTSDSPISGQSSAVPSLREVLVSWPLGNGGIIYPSRDINKMRTCVSQGLDDLTVPEGLLSFVQKVLCQVGFGQLPDSTLLELVPLNSVRRLKNGMEWRLPVEPTTAGELRALGMACDIMPAELCTGQTSSVWMEASSDLEHNWGDRRLDSMVDFQRMLRLCRDNNVFLAGQEMYEARLRAYWGKYCQRPGHFWRALRHLDSARSNPTSRERVRWYRKAVGRFHSAGPSLALADAARSGEFTKIFAPGEVLLALQPQPLGTLSPAPAPGPTRGAWAHKPWGQSTWTQSTWAQKTRAPRSWVPSGSRAVPGSWLASGPTARRSWSAGQGGSRHRWTAAASSNRSTRYQWTAPEQTKEAANQTTLETVSAEITSEPVAKRARTA</sequence>
<comment type="caution">
    <text evidence="2">The sequence shown here is derived from an EMBL/GenBank/DDBJ whole genome shotgun (WGS) entry which is preliminary data.</text>
</comment>
<evidence type="ECO:0000313" key="3">
    <source>
        <dbReference type="Proteomes" id="UP000019763"/>
    </source>
</evidence>
<feature type="region of interest" description="Disordered" evidence="1">
    <location>
        <begin position="1"/>
        <end position="26"/>
    </location>
</feature>
<gene>
    <name evidence="2" type="ORF">GNI_145870</name>
</gene>
<evidence type="ECO:0000256" key="1">
    <source>
        <dbReference type="SAM" id="MobiDB-lite"/>
    </source>
</evidence>
<protein>
    <submittedName>
        <fullName evidence="2">Uncharacterized protein</fullName>
    </submittedName>
</protein>
<evidence type="ECO:0000313" key="2">
    <source>
        <dbReference type="EMBL" id="EZG44588.1"/>
    </source>
</evidence>